<dbReference type="InterPro" id="IPR012258">
    <property type="entry name" value="Acyl-CoA_oxidase"/>
</dbReference>
<comment type="caution">
    <text evidence="3">The sequence shown here is derived from an EMBL/GenBank/DDBJ whole genome shotgun (WGS) entry which is preliminary data.</text>
</comment>
<dbReference type="Gene3D" id="1.10.540.10">
    <property type="entry name" value="Acyl-CoA dehydrogenase/oxidase, N-terminal domain"/>
    <property type="match status" value="1"/>
</dbReference>
<proteinExistence type="predicted"/>
<sequence length="147" mass="17090">MVNTSERFCVEDLKKERSRCTFDQEELTNLMDGGPHMTEFRRKISEKFLNDPTYVDEIPPDYLSHEDRYSNELRKSCHTFKVLKADNYTIRNFQQFGPGGLMKDGNPLALHMSMFVDALNGQCNAEQKEKWLSRAERGEIIGTYAQV</sequence>
<dbReference type="FunFam" id="1.10.540.10:FF:000006">
    <property type="entry name" value="Acyl-coenzyme A oxidase"/>
    <property type="match status" value="1"/>
</dbReference>
<evidence type="ECO:0000256" key="1">
    <source>
        <dbReference type="ARBA" id="ARBA00004846"/>
    </source>
</evidence>
<reference evidence="3 4" key="1">
    <citation type="submission" date="2023-11" db="EMBL/GenBank/DDBJ databases">
        <title>Halocaridina rubra genome assembly.</title>
        <authorList>
            <person name="Smith C."/>
        </authorList>
    </citation>
    <scope>NUCLEOTIDE SEQUENCE [LARGE SCALE GENOMIC DNA]</scope>
    <source>
        <strain evidence="3">EP-1</strain>
        <tissue evidence="3">Whole</tissue>
    </source>
</reference>
<name>A0AAN9AHJ1_HALRR</name>
<dbReference type="GO" id="GO:0003997">
    <property type="term" value="F:acyl-CoA oxidase activity"/>
    <property type="evidence" value="ECO:0007669"/>
    <property type="project" value="InterPro"/>
</dbReference>
<dbReference type="EMBL" id="JAXCGZ010000030">
    <property type="protein sequence ID" value="KAK7086976.1"/>
    <property type="molecule type" value="Genomic_DNA"/>
</dbReference>
<dbReference type="GO" id="GO:0005777">
    <property type="term" value="C:peroxisome"/>
    <property type="evidence" value="ECO:0007669"/>
    <property type="project" value="InterPro"/>
</dbReference>
<accession>A0AAN9AHJ1</accession>
<dbReference type="PANTHER" id="PTHR10909:SF250">
    <property type="entry name" value="PEROXISOMAL ACYL-COENZYME A OXIDASE 1"/>
    <property type="match status" value="1"/>
</dbReference>
<dbReference type="AlphaFoldDB" id="A0AAN9AHJ1"/>
<dbReference type="InterPro" id="IPR029320">
    <property type="entry name" value="Acyl-CoA_ox_N"/>
</dbReference>
<protein>
    <submittedName>
        <fullName evidence="3">Acyl-coenzyme A oxidase (Acyl-CoA oxidase)</fullName>
    </submittedName>
</protein>
<dbReference type="InterPro" id="IPR009100">
    <property type="entry name" value="AcylCoA_DH/oxidase_NM_dom_sf"/>
</dbReference>
<evidence type="ECO:0000259" key="2">
    <source>
        <dbReference type="Pfam" id="PF14749"/>
    </source>
</evidence>
<dbReference type="Pfam" id="PF14749">
    <property type="entry name" value="Acyl-CoA_ox_N"/>
    <property type="match status" value="1"/>
</dbReference>
<evidence type="ECO:0000313" key="4">
    <source>
        <dbReference type="Proteomes" id="UP001381693"/>
    </source>
</evidence>
<organism evidence="3 4">
    <name type="scientific">Halocaridina rubra</name>
    <name type="common">Hawaiian red shrimp</name>
    <dbReference type="NCBI Taxonomy" id="373956"/>
    <lineage>
        <taxon>Eukaryota</taxon>
        <taxon>Metazoa</taxon>
        <taxon>Ecdysozoa</taxon>
        <taxon>Arthropoda</taxon>
        <taxon>Crustacea</taxon>
        <taxon>Multicrustacea</taxon>
        <taxon>Malacostraca</taxon>
        <taxon>Eumalacostraca</taxon>
        <taxon>Eucarida</taxon>
        <taxon>Decapoda</taxon>
        <taxon>Pleocyemata</taxon>
        <taxon>Caridea</taxon>
        <taxon>Atyoidea</taxon>
        <taxon>Atyidae</taxon>
        <taxon>Halocaridina</taxon>
    </lineage>
</organism>
<dbReference type="GO" id="GO:0033540">
    <property type="term" value="P:fatty acid beta-oxidation using acyl-CoA oxidase"/>
    <property type="evidence" value="ECO:0007669"/>
    <property type="project" value="TreeGrafter"/>
</dbReference>
<keyword evidence="4" id="KW-1185">Reference proteome</keyword>
<feature type="domain" description="Acyl-coenzyme A oxidase N-terminal" evidence="2">
    <location>
        <begin position="23"/>
        <end position="141"/>
    </location>
</feature>
<dbReference type="GO" id="GO:0071949">
    <property type="term" value="F:FAD binding"/>
    <property type="evidence" value="ECO:0007669"/>
    <property type="project" value="InterPro"/>
</dbReference>
<dbReference type="GO" id="GO:0055088">
    <property type="term" value="P:lipid homeostasis"/>
    <property type="evidence" value="ECO:0007669"/>
    <property type="project" value="TreeGrafter"/>
</dbReference>
<comment type="pathway">
    <text evidence="1">Lipid metabolism; peroxisomal fatty acid beta-oxidation.</text>
</comment>
<gene>
    <name evidence="3" type="primary">ACOX2_1</name>
    <name evidence="3" type="ORF">SK128_000079</name>
</gene>
<dbReference type="Proteomes" id="UP001381693">
    <property type="component" value="Unassembled WGS sequence"/>
</dbReference>
<dbReference type="GO" id="GO:0005504">
    <property type="term" value="F:fatty acid binding"/>
    <property type="evidence" value="ECO:0007669"/>
    <property type="project" value="TreeGrafter"/>
</dbReference>
<dbReference type="SUPFAM" id="SSF56645">
    <property type="entry name" value="Acyl-CoA dehydrogenase NM domain-like"/>
    <property type="match status" value="1"/>
</dbReference>
<dbReference type="PANTHER" id="PTHR10909">
    <property type="entry name" value="ELECTRON TRANSPORT OXIDOREDUCTASE"/>
    <property type="match status" value="1"/>
</dbReference>
<evidence type="ECO:0000313" key="3">
    <source>
        <dbReference type="EMBL" id="KAK7086976.1"/>
    </source>
</evidence>
<dbReference type="InterPro" id="IPR037069">
    <property type="entry name" value="AcylCoA_DH/ox_N_sf"/>
</dbReference>